<sequence length="440" mass="48848">MVILRELDGDEWSSVKPPLPGSDWERQARTHFTRTDGSLDRSGYYSEIWGCQIVSSDSSDFNFTTMEVSSKFTTTESVECFRRAVMLSGSGDESGVITESVGAGELVTTVNTIEPHYFYMYTALISVLNLWFPFIAFEISMLKTLNVAPSKLHPNGWAFIKAFEIACLGFELEPSVGVFFSFYHIKSLTPNTLVSISSQPNRGRFNLFASNFKNYKDNFLRFHCGTQLPDLMFNELVKPLFPFYWTSNPRLIKGAISEKLSEFERETVAFLETFGLMDISELIKREGNKVALEEYLQRMRTISNEDRLRFLAKARQHKSQTEAEKVDPLSQLLVEDEAAKGGKRKKRTETGRITMSIPNKGEASAAGGNIEEVVPPSLKKHKGNTVTKGRTMALLPGPDNSSGGLDGDHIVPAAEAELNSAQPSSSQTAPAATSGDAPFL</sequence>
<name>A0A392LZY5_9FABA</name>
<evidence type="ECO:0000256" key="1">
    <source>
        <dbReference type="SAM" id="MobiDB-lite"/>
    </source>
</evidence>
<feature type="compositionally biased region" description="Low complexity" evidence="1">
    <location>
        <begin position="420"/>
        <end position="434"/>
    </location>
</feature>
<dbReference type="EMBL" id="LXQA010000454">
    <property type="protein sequence ID" value="MCH79874.1"/>
    <property type="molecule type" value="Genomic_DNA"/>
</dbReference>
<evidence type="ECO:0000313" key="3">
    <source>
        <dbReference type="Proteomes" id="UP000265520"/>
    </source>
</evidence>
<feature type="region of interest" description="Disordered" evidence="1">
    <location>
        <begin position="389"/>
        <end position="440"/>
    </location>
</feature>
<accession>A0A392LZY5</accession>
<proteinExistence type="predicted"/>
<protein>
    <submittedName>
        <fullName evidence="2">Uncharacterized protein</fullName>
    </submittedName>
</protein>
<comment type="caution">
    <text evidence="2">The sequence shown here is derived from an EMBL/GenBank/DDBJ whole genome shotgun (WGS) entry which is preliminary data.</text>
</comment>
<keyword evidence="3" id="KW-1185">Reference proteome</keyword>
<reference evidence="2 3" key="1">
    <citation type="journal article" date="2018" name="Front. Plant Sci.">
        <title>Red Clover (Trifolium pratense) and Zigzag Clover (T. medium) - A Picture of Genomic Similarities and Differences.</title>
        <authorList>
            <person name="Dluhosova J."/>
            <person name="Istvanek J."/>
            <person name="Nedelnik J."/>
            <person name="Repkova J."/>
        </authorList>
    </citation>
    <scope>NUCLEOTIDE SEQUENCE [LARGE SCALE GENOMIC DNA]</scope>
    <source>
        <strain evidence="3">cv. 10/8</strain>
        <tissue evidence="2">Leaf</tissue>
    </source>
</reference>
<gene>
    <name evidence="2" type="ORF">A2U01_0000635</name>
</gene>
<organism evidence="2 3">
    <name type="scientific">Trifolium medium</name>
    <dbReference type="NCBI Taxonomy" id="97028"/>
    <lineage>
        <taxon>Eukaryota</taxon>
        <taxon>Viridiplantae</taxon>
        <taxon>Streptophyta</taxon>
        <taxon>Embryophyta</taxon>
        <taxon>Tracheophyta</taxon>
        <taxon>Spermatophyta</taxon>
        <taxon>Magnoliopsida</taxon>
        <taxon>eudicotyledons</taxon>
        <taxon>Gunneridae</taxon>
        <taxon>Pentapetalae</taxon>
        <taxon>rosids</taxon>
        <taxon>fabids</taxon>
        <taxon>Fabales</taxon>
        <taxon>Fabaceae</taxon>
        <taxon>Papilionoideae</taxon>
        <taxon>50 kb inversion clade</taxon>
        <taxon>NPAAA clade</taxon>
        <taxon>Hologalegina</taxon>
        <taxon>IRL clade</taxon>
        <taxon>Trifolieae</taxon>
        <taxon>Trifolium</taxon>
    </lineage>
</organism>
<evidence type="ECO:0000313" key="2">
    <source>
        <dbReference type="EMBL" id="MCH79874.1"/>
    </source>
</evidence>
<dbReference type="Proteomes" id="UP000265520">
    <property type="component" value="Unassembled WGS sequence"/>
</dbReference>
<dbReference type="AlphaFoldDB" id="A0A392LZY5"/>